<dbReference type="InterPro" id="IPR018490">
    <property type="entry name" value="cNMP-bd_dom_sf"/>
</dbReference>
<feature type="domain" description="Cyclic nucleotide-binding" evidence="2">
    <location>
        <begin position="534"/>
        <end position="656"/>
    </location>
</feature>
<dbReference type="VEuPathDB" id="FungiDB:AMAG_12677"/>
<dbReference type="Gene3D" id="2.60.120.10">
    <property type="entry name" value="Jelly Rolls"/>
    <property type="match status" value="2"/>
</dbReference>
<evidence type="ECO:0000259" key="2">
    <source>
        <dbReference type="PROSITE" id="PS50042"/>
    </source>
</evidence>
<dbReference type="InterPro" id="IPR000595">
    <property type="entry name" value="cNMP-bd_dom"/>
</dbReference>
<dbReference type="Proteomes" id="UP000054350">
    <property type="component" value="Unassembled WGS sequence"/>
</dbReference>
<organism evidence="3 4">
    <name type="scientific">Allomyces macrogynus (strain ATCC 38327)</name>
    <name type="common">Allomyces javanicus var. macrogynus</name>
    <dbReference type="NCBI Taxonomy" id="578462"/>
    <lineage>
        <taxon>Eukaryota</taxon>
        <taxon>Fungi</taxon>
        <taxon>Fungi incertae sedis</taxon>
        <taxon>Blastocladiomycota</taxon>
        <taxon>Blastocladiomycetes</taxon>
        <taxon>Blastocladiales</taxon>
        <taxon>Blastocladiaceae</taxon>
        <taxon>Allomyces</taxon>
    </lineage>
</organism>
<keyword evidence="4" id="KW-1185">Reference proteome</keyword>
<evidence type="ECO:0000313" key="4">
    <source>
        <dbReference type="Proteomes" id="UP000054350"/>
    </source>
</evidence>
<protein>
    <recommendedName>
        <fullName evidence="2">Cyclic nucleotide-binding domain-containing protein</fullName>
    </recommendedName>
</protein>
<dbReference type="SMART" id="SM00100">
    <property type="entry name" value="cNMP"/>
    <property type="match status" value="2"/>
</dbReference>
<dbReference type="OrthoDB" id="417078at2759"/>
<name>A0A0L0T1A0_ALLM3</name>
<evidence type="ECO:0000313" key="3">
    <source>
        <dbReference type="EMBL" id="KNE68502.1"/>
    </source>
</evidence>
<dbReference type="CDD" id="cd00038">
    <property type="entry name" value="CAP_ED"/>
    <property type="match status" value="2"/>
</dbReference>
<dbReference type="PROSITE" id="PS50042">
    <property type="entry name" value="CNMP_BINDING_3"/>
    <property type="match status" value="2"/>
</dbReference>
<dbReference type="SUPFAM" id="SSF51206">
    <property type="entry name" value="cAMP-binding domain-like"/>
    <property type="match status" value="2"/>
</dbReference>
<dbReference type="InterPro" id="IPR014710">
    <property type="entry name" value="RmlC-like_jellyroll"/>
</dbReference>
<dbReference type="EMBL" id="GG745357">
    <property type="protein sequence ID" value="KNE68502.1"/>
    <property type="molecule type" value="Genomic_DNA"/>
</dbReference>
<dbReference type="PANTHER" id="PTHR23011:SF28">
    <property type="entry name" value="CYCLIC NUCLEOTIDE-BINDING DOMAIN CONTAINING PROTEIN"/>
    <property type="match status" value="1"/>
</dbReference>
<feature type="region of interest" description="Disordered" evidence="1">
    <location>
        <begin position="48"/>
        <end position="102"/>
    </location>
</feature>
<proteinExistence type="predicted"/>
<dbReference type="eggNOG" id="KOG0614">
    <property type="taxonomic scope" value="Eukaryota"/>
</dbReference>
<gene>
    <name evidence="3" type="ORF">AMAG_12677</name>
</gene>
<dbReference type="STRING" id="578462.A0A0L0T1A0"/>
<reference evidence="4" key="2">
    <citation type="submission" date="2009-11" db="EMBL/GenBank/DDBJ databases">
        <title>The Genome Sequence of Allomyces macrogynus strain ATCC 38327.</title>
        <authorList>
            <consortium name="The Broad Institute Genome Sequencing Platform"/>
            <person name="Russ C."/>
            <person name="Cuomo C."/>
            <person name="Shea T."/>
            <person name="Young S.K."/>
            <person name="Zeng Q."/>
            <person name="Koehrsen M."/>
            <person name="Haas B."/>
            <person name="Borodovsky M."/>
            <person name="Guigo R."/>
            <person name="Alvarado L."/>
            <person name="Berlin A."/>
            <person name="Borenstein D."/>
            <person name="Chen Z."/>
            <person name="Engels R."/>
            <person name="Freedman E."/>
            <person name="Gellesch M."/>
            <person name="Goldberg J."/>
            <person name="Griggs A."/>
            <person name="Gujja S."/>
            <person name="Heiman D."/>
            <person name="Hepburn T."/>
            <person name="Howarth C."/>
            <person name="Jen D."/>
            <person name="Larson L."/>
            <person name="Lewis B."/>
            <person name="Mehta T."/>
            <person name="Park D."/>
            <person name="Pearson M."/>
            <person name="Roberts A."/>
            <person name="Saif S."/>
            <person name="Shenoy N."/>
            <person name="Sisk P."/>
            <person name="Stolte C."/>
            <person name="Sykes S."/>
            <person name="Walk T."/>
            <person name="White J."/>
            <person name="Yandava C."/>
            <person name="Burger G."/>
            <person name="Gray M.W."/>
            <person name="Holland P.W.H."/>
            <person name="King N."/>
            <person name="Lang F.B.F."/>
            <person name="Roger A.J."/>
            <person name="Ruiz-Trillo I."/>
            <person name="Lander E."/>
            <person name="Nusbaum C."/>
        </authorList>
    </citation>
    <scope>NUCLEOTIDE SEQUENCE [LARGE SCALE GENOMIC DNA]</scope>
    <source>
        <strain evidence="4">ATCC 38327</strain>
    </source>
</reference>
<feature type="region of interest" description="Disordered" evidence="1">
    <location>
        <begin position="274"/>
        <end position="320"/>
    </location>
</feature>
<feature type="region of interest" description="Disordered" evidence="1">
    <location>
        <begin position="138"/>
        <end position="158"/>
    </location>
</feature>
<feature type="compositionally biased region" description="Low complexity" evidence="1">
    <location>
        <begin position="351"/>
        <end position="390"/>
    </location>
</feature>
<feature type="compositionally biased region" description="Low complexity" evidence="1">
    <location>
        <begin position="138"/>
        <end position="149"/>
    </location>
</feature>
<sequence>MTSAAEPSPAVSGLDPLAATAESLHALHPQFFRAAGAEFCERSIQQLAASTSSSPTVARGPQHYSSRAAAAAVFAPPRDRSRSPSPSPTRASSSRPRPPSCAPCATSLRGAPVHAELHPSVVEEMTRDVLLRRARVAATSSSATPLASPAPSPTRQRTTAFASPLPTRAAFHPLDCPVAHAPKAAAPPPAPPTAVNVAKLVALATSTWPATPAPSQLPADLPTRPVTADGRRALLASAKPCPSPPQDDTHRTFLAAVTSCIAPAVPVPPPAIEAAGIPRDRGDRVRKAAQAAAKRAAADRARKGVGKAPEAEDVPTGPLVDVPALDDVVIAIPTPAAVTTRRGGGGRRDSTPASPTSPTSPRFPPAAARVRGTAPAARPGQSPPRAAAAAKEPRASRPRPLGARGGPVPSLRLPRRGSVGPRSPGGGGTAHDSMASANSSNYSLESLSSVSSASAPIRGTAATAALGLISPGELTLSESDRAKLVEFYRQNRPDVAGFSSYDHTKVVRVLHKRPHQRTKREVKVAYKYLHRLKAFERISMFVMMDLISCMHVDEFDEGMFVFKQGDVGTCWYVILSGGCQICVSPTGNVSDMRPVRVLSAGCGFGELALMSDKPRGATIKTLTKIILARVEKDTYARIMRLQHTQDLTLKTKFLQKITPFDTWPEPSARAVAEVIEWTNYRPGEVIVREGHPTTCIHFVSQGAVDCYRMCALADGSSTQVKVATLGPAEYFNESLVQSGRAIGSAAGSRVAVGEPAETVWASPVTAIARGAVTLGNVAVLDARAKLAVALVVKPMYDQSHAELARMEAAQAEKARWVKVRRQNLDALAKEVLHDPAASWRALVARRARGAEGALDGVGAKGKRSAARAKATEG</sequence>
<feature type="region of interest" description="Disordered" evidence="1">
    <location>
        <begin position="854"/>
        <end position="873"/>
    </location>
</feature>
<reference evidence="3 4" key="1">
    <citation type="submission" date="2009-11" db="EMBL/GenBank/DDBJ databases">
        <title>Annotation of Allomyces macrogynus ATCC 38327.</title>
        <authorList>
            <consortium name="The Broad Institute Genome Sequencing Platform"/>
            <person name="Russ C."/>
            <person name="Cuomo C."/>
            <person name="Burger G."/>
            <person name="Gray M.W."/>
            <person name="Holland P.W.H."/>
            <person name="King N."/>
            <person name="Lang F.B.F."/>
            <person name="Roger A.J."/>
            <person name="Ruiz-Trillo I."/>
            <person name="Young S.K."/>
            <person name="Zeng Q."/>
            <person name="Gargeya S."/>
            <person name="Fitzgerald M."/>
            <person name="Haas B."/>
            <person name="Abouelleil A."/>
            <person name="Alvarado L."/>
            <person name="Arachchi H.M."/>
            <person name="Berlin A."/>
            <person name="Chapman S.B."/>
            <person name="Gearin G."/>
            <person name="Goldberg J."/>
            <person name="Griggs A."/>
            <person name="Gujja S."/>
            <person name="Hansen M."/>
            <person name="Heiman D."/>
            <person name="Howarth C."/>
            <person name="Larimer J."/>
            <person name="Lui A."/>
            <person name="MacDonald P.J.P."/>
            <person name="McCowen C."/>
            <person name="Montmayeur A."/>
            <person name="Murphy C."/>
            <person name="Neiman D."/>
            <person name="Pearson M."/>
            <person name="Priest M."/>
            <person name="Roberts A."/>
            <person name="Saif S."/>
            <person name="Shea T."/>
            <person name="Sisk P."/>
            <person name="Stolte C."/>
            <person name="Sykes S."/>
            <person name="Wortman J."/>
            <person name="Nusbaum C."/>
            <person name="Birren B."/>
        </authorList>
    </citation>
    <scope>NUCLEOTIDE SEQUENCE [LARGE SCALE GENOMIC DNA]</scope>
    <source>
        <strain evidence="3 4">ATCC 38327</strain>
    </source>
</reference>
<evidence type="ECO:0000256" key="1">
    <source>
        <dbReference type="SAM" id="MobiDB-lite"/>
    </source>
</evidence>
<dbReference type="Pfam" id="PF00027">
    <property type="entry name" value="cNMP_binding"/>
    <property type="match status" value="1"/>
</dbReference>
<feature type="region of interest" description="Disordered" evidence="1">
    <location>
        <begin position="336"/>
        <end position="436"/>
    </location>
</feature>
<feature type="domain" description="Cyclic nucleotide-binding" evidence="2">
    <location>
        <begin position="659"/>
        <end position="733"/>
    </location>
</feature>
<dbReference type="PANTHER" id="PTHR23011">
    <property type="entry name" value="CYCLIC NUCLEOTIDE-BINDING DOMAIN CONTAINING PROTEIN"/>
    <property type="match status" value="1"/>
</dbReference>
<dbReference type="AlphaFoldDB" id="A0A0L0T1A0"/>
<accession>A0A0L0T1A0</accession>